<dbReference type="PANTHER" id="PTHR18895">
    <property type="entry name" value="HEMK METHYLTRANSFERASE"/>
    <property type="match status" value="1"/>
</dbReference>
<comment type="caution">
    <text evidence="7">The sequence shown here is derived from an EMBL/GenBank/DDBJ whole genome shotgun (WGS) entry which is preliminary data.</text>
</comment>
<dbReference type="EC" id="2.1.1.297" evidence="1"/>
<dbReference type="InterPro" id="IPR050320">
    <property type="entry name" value="N5-glutamine_MTase"/>
</dbReference>
<dbReference type="PANTHER" id="PTHR18895:SF74">
    <property type="entry name" value="MTRF1L RELEASE FACTOR GLUTAMINE METHYLTRANSFERASE"/>
    <property type="match status" value="1"/>
</dbReference>
<evidence type="ECO:0000256" key="3">
    <source>
        <dbReference type="ARBA" id="ARBA00022679"/>
    </source>
</evidence>
<organism evidence="7 8">
    <name type="scientific">SAR86 cluster bacterium</name>
    <dbReference type="NCBI Taxonomy" id="2030880"/>
    <lineage>
        <taxon>Bacteria</taxon>
        <taxon>Pseudomonadati</taxon>
        <taxon>Pseudomonadota</taxon>
        <taxon>Gammaproteobacteria</taxon>
        <taxon>SAR86 cluster</taxon>
    </lineage>
</organism>
<dbReference type="InterPro" id="IPR029063">
    <property type="entry name" value="SAM-dependent_MTases_sf"/>
</dbReference>
<keyword evidence="3 7" id="KW-0808">Transferase</keyword>
<reference evidence="7" key="1">
    <citation type="submission" date="2020-10" db="EMBL/GenBank/DDBJ databases">
        <title>Microbiome of the Black Sea water column analyzed by genome centric metagenomics.</title>
        <authorList>
            <person name="Cabello-Yeves P.J."/>
            <person name="Callieri C."/>
            <person name="Picazo A."/>
            <person name="Mehrshad M."/>
            <person name="Haro-Moreno J.M."/>
            <person name="Roda-Garcia J."/>
            <person name="Dzembekova N."/>
            <person name="Slabakova V."/>
            <person name="Slabakova N."/>
            <person name="Moncheva S."/>
            <person name="Rodriguez-Valera F."/>
        </authorList>
    </citation>
    <scope>NUCLEOTIDE SEQUENCE</scope>
    <source>
        <strain evidence="7">BS30m-G43</strain>
    </source>
</reference>
<dbReference type="Pfam" id="PF05175">
    <property type="entry name" value="MTS"/>
    <property type="match status" value="1"/>
</dbReference>
<dbReference type="GO" id="GO:0032259">
    <property type="term" value="P:methylation"/>
    <property type="evidence" value="ECO:0007669"/>
    <property type="project" value="UniProtKB-KW"/>
</dbReference>
<name>A0A937LYZ6_9GAMM</name>
<dbReference type="SUPFAM" id="SSF53335">
    <property type="entry name" value="S-adenosyl-L-methionine-dependent methyltransferases"/>
    <property type="match status" value="1"/>
</dbReference>
<dbReference type="GO" id="GO:0102559">
    <property type="term" value="F:peptide chain release factor N(5)-glutamine methyltransferase activity"/>
    <property type="evidence" value="ECO:0007669"/>
    <property type="project" value="UniProtKB-EC"/>
</dbReference>
<evidence type="ECO:0000313" key="8">
    <source>
        <dbReference type="Proteomes" id="UP000705230"/>
    </source>
</evidence>
<dbReference type="PROSITE" id="PS00092">
    <property type="entry name" value="N6_MTASE"/>
    <property type="match status" value="1"/>
</dbReference>
<comment type="catalytic activity">
    <reaction evidence="5">
        <text>L-glutaminyl-[peptide chain release factor] + S-adenosyl-L-methionine = N(5)-methyl-L-glutaminyl-[peptide chain release factor] + S-adenosyl-L-homocysteine + H(+)</text>
        <dbReference type="Rhea" id="RHEA:42896"/>
        <dbReference type="Rhea" id="RHEA-COMP:10271"/>
        <dbReference type="Rhea" id="RHEA-COMP:10272"/>
        <dbReference type="ChEBI" id="CHEBI:15378"/>
        <dbReference type="ChEBI" id="CHEBI:30011"/>
        <dbReference type="ChEBI" id="CHEBI:57856"/>
        <dbReference type="ChEBI" id="CHEBI:59789"/>
        <dbReference type="ChEBI" id="CHEBI:61891"/>
        <dbReference type="EC" id="2.1.1.297"/>
    </reaction>
</comment>
<evidence type="ECO:0000256" key="4">
    <source>
        <dbReference type="ARBA" id="ARBA00022691"/>
    </source>
</evidence>
<evidence type="ECO:0000313" key="7">
    <source>
        <dbReference type="EMBL" id="MBL6902985.1"/>
    </source>
</evidence>
<dbReference type="EMBL" id="JADHSG010000002">
    <property type="protein sequence ID" value="MBL6902985.1"/>
    <property type="molecule type" value="Genomic_DNA"/>
</dbReference>
<dbReference type="GO" id="GO:0003676">
    <property type="term" value="F:nucleic acid binding"/>
    <property type="evidence" value="ECO:0007669"/>
    <property type="project" value="InterPro"/>
</dbReference>
<accession>A0A937LYZ6</accession>
<gene>
    <name evidence="7" type="primary">prmC</name>
    <name evidence="7" type="ORF">ISR29_02170</name>
</gene>
<evidence type="ECO:0000256" key="1">
    <source>
        <dbReference type="ARBA" id="ARBA00012771"/>
    </source>
</evidence>
<dbReference type="InterPro" id="IPR004556">
    <property type="entry name" value="HemK-like"/>
</dbReference>
<sequence>MPASLNTYKEKIRQLEMSFPGISNNFRFFLKKALKYSDSIIVLNNDFDILDHEMEIIEGFIESSKNKIPIEYMLHEAEFYGRNFYVDNRVLIPRDETELLIDILKNYHQKKDLKVVDLGTGSGCIAISIALEIPKSIVLGVDKYLDALDVATKNKHIHQVTNFHVKQSDWLSDINVYDFDIVISNPPYIDPTDKHLKDLIHEPKNALIATDRGLSDIKKISIQAYKKLKIGGILMFEHGFNQADEVKKIMELSNFHEIENFKDYQLHPRITIGKKLA</sequence>
<dbReference type="InterPro" id="IPR002052">
    <property type="entry name" value="DNA_methylase_N6_adenine_CS"/>
</dbReference>
<keyword evidence="4" id="KW-0949">S-adenosyl-L-methionine</keyword>
<keyword evidence="2 7" id="KW-0489">Methyltransferase</keyword>
<dbReference type="Proteomes" id="UP000705230">
    <property type="component" value="Unassembled WGS sequence"/>
</dbReference>
<evidence type="ECO:0000256" key="5">
    <source>
        <dbReference type="ARBA" id="ARBA00048391"/>
    </source>
</evidence>
<dbReference type="CDD" id="cd02440">
    <property type="entry name" value="AdoMet_MTases"/>
    <property type="match status" value="1"/>
</dbReference>
<dbReference type="InterPro" id="IPR019874">
    <property type="entry name" value="RF_methyltr_PrmC"/>
</dbReference>
<dbReference type="NCBIfam" id="TIGR00536">
    <property type="entry name" value="hemK_fam"/>
    <property type="match status" value="1"/>
</dbReference>
<dbReference type="InterPro" id="IPR007848">
    <property type="entry name" value="Small_mtfrase_dom"/>
</dbReference>
<dbReference type="Gene3D" id="3.40.50.150">
    <property type="entry name" value="Vaccinia Virus protein VP39"/>
    <property type="match status" value="1"/>
</dbReference>
<evidence type="ECO:0000259" key="6">
    <source>
        <dbReference type="Pfam" id="PF05175"/>
    </source>
</evidence>
<dbReference type="NCBIfam" id="TIGR03534">
    <property type="entry name" value="RF_mod_PrmC"/>
    <property type="match status" value="1"/>
</dbReference>
<proteinExistence type="predicted"/>
<feature type="domain" description="Methyltransferase small" evidence="6">
    <location>
        <begin position="97"/>
        <end position="207"/>
    </location>
</feature>
<dbReference type="AlphaFoldDB" id="A0A937LYZ6"/>
<protein>
    <recommendedName>
        <fullName evidence="1">peptide chain release factor N(5)-glutamine methyltransferase</fullName>
        <ecNumber evidence="1">2.1.1.297</ecNumber>
    </recommendedName>
</protein>
<dbReference type="Gene3D" id="1.10.8.10">
    <property type="entry name" value="DNA helicase RuvA subunit, C-terminal domain"/>
    <property type="match status" value="1"/>
</dbReference>
<evidence type="ECO:0000256" key="2">
    <source>
        <dbReference type="ARBA" id="ARBA00022603"/>
    </source>
</evidence>